<keyword evidence="4" id="KW-1003">Cell membrane</keyword>
<evidence type="ECO:0000256" key="6">
    <source>
        <dbReference type="ARBA" id="ARBA00022630"/>
    </source>
</evidence>
<dbReference type="FunFam" id="3.10.520.10:FF:000001">
    <property type="entry name" value="FAD:protein FMN transferase"/>
    <property type="match status" value="1"/>
</dbReference>
<dbReference type="Gene3D" id="3.10.520.10">
    <property type="entry name" value="ApbE-like domains"/>
    <property type="match status" value="1"/>
</dbReference>
<evidence type="ECO:0000313" key="22">
    <source>
        <dbReference type="Proteomes" id="UP000010164"/>
    </source>
</evidence>
<keyword evidence="8 18" id="KW-0479">Metal-binding</keyword>
<dbReference type="RefSeq" id="WP_008928113.1">
    <property type="nucleotide sequence ID" value="NZ_AMRJ01000004.1"/>
</dbReference>
<dbReference type="STRING" id="1177179.A11A3_04640"/>
<dbReference type="OrthoDB" id="9778595at2"/>
<dbReference type="EC" id="2.7.1.180" evidence="2 18"/>
<comment type="caution">
    <text evidence="21">The sequence shown here is derived from an EMBL/GenBank/DDBJ whole genome shotgun (WGS) entry which is preliminary data.</text>
</comment>
<protein>
    <recommendedName>
        <fullName evidence="3 18">FAD:protein FMN transferase</fullName>
        <ecNumber evidence="2 18">2.7.1.180</ecNumber>
    </recommendedName>
    <alternativeName>
        <fullName evidence="15 18">Flavin transferase</fullName>
    </alternativeName>
</protein>
<evidence type="ECO:0000256" key="9">
    <source>
        <dbReference type="ARBA" id="ARBA00022729"/>
    </source>
</evidence>
<comment type="subcellular location">
    <subcellularLocation>
        <location evidence="17 20">Cell inner membrane</location>
        <topology evidence="17 20">Lipid-anchor</topology>
        <orientation evidence="17 20">Periplasmic side</orientation>
    </subcellularLocation>
</comment>
<dbReference type="PANTHER" id="PTHR30040">
    <property type="entry name" value="THIAMINE BIOSYNTHESIS LIPOPROTEIN APBE"/>
    <property type="match status" value="1"/>
</dbReference>
<dbReference type="InterPro" id="IPR024932">
    <property type="entry name" value="ApbE"/>
</dbReference>
<evidence type="ECO:0000256" key="1">
    <source>
        <dbReference type="ARBA" id="ARBA00008282"/>
    </source>
</evidence>
<gene>
    <name evidence="21" type="ORF">A11A3_04640</name>
</gene>
<evidence type="ECO:0000256" key="2">
    <source>
        <dbReference type="ARBA" id="ARBA00011955"/>
    </source>
</evidence>
<evidence type="ECO:0000256" key="19">
    <source>
        <dbReference type="PIRSR" id="PIRSR006268-2"/>
    </source>
</evidence>
<dbReference type="AlphaFoldDB" id="L0WEH1"/>
<evidence type="ECO:0000256" key="5">
    <source>
        <dbReference type="ARBA" id="ARBA00022519"/>
    </source>
</evidence>
<keyword evidence="9" id="KW-0732">Signal</keyword>
<evidence type="ECO:0000256" key="15">
    <source>
        <dbReference type="ARBA" id="ARBA00031306"/>
    </source>
</evidence>
<name>L0WEH1_9GAMM</name>
<evidence type="ECO:0000256" key="14">
    <source>
        <dbReference type="ARBA" id="ARBA00023288"/>
    </source>
</evidence>
<keyword evidence="5 20" id="KW-0997">Cell inner membrane</keyword>
<evidence type="ECO:0000256" key="16">
    <source>
        <dbReference type="ARBA" id="ARBA00048540"/>
    </source>
</evidence>
<feature type="binding site" evidence="19">
    <location>
        <position position="294"/>
    </location>
    <ligand>
        <name>Mg(2+)</name>
        <dbReference type="ChEBI" id="CHEBI:18420"/>
    </ligand>
</feature>
<accession>L0WEH1</accession>
<comment type="catalytic activity">
    <reaction evidence="16 18 20">
        <text>L-threonyl-[protein] + FAD = FMN-L-threonyl-[protein] + AMP + H(+)</text>
        <dbReference type="Rhea" id="RHEA:36847"/>
        <dbReference type="Rhea" id="RHEA-COMP:11060"/>
        <dbReference type="Rhea" id="RHEA-COMP:11061"/>
        <dbReference type="ChEBI" id="CHEBI:15378"/>
        <dbReference type="ChEBI" id="CHEBI:30013"/>
        <dbReference type="ChEBI" id="CHEBI:57692"/>
        <dbReference type="ChEBI" id="CHEBI:74257"/>
        <dbReference type="ChEBI" id="CHEBI:456215"/>
        <dbReference type="EC" id="2.7.1.180"/>
    </reaction>
</comment>
<evidence type="ECO:0000313" key="21">
    <source>
        <dbReference type="EMBL" id="EKF75238.1"/>
    </source>
</evidence>
<keyword evidence="13" id="KW-0564">Palmitate</keyword>
<dbReference type="eggNOG" id="COG1477">
    <property type="taxonomic scope" value="Bacteria"/>
</dbReference>
<evidence type="ECO:0000256" key="7">
    <source>
        <dbReference type="ARBA" id="ARBA00022679"/>
    </source>
</evidence>
<evidence type="ECO:0000256" key="17">
    <source>
        <dbReference type="ARBA" id="ARBA00060485"/>
    </source>
</evidence>
<keyword evidence="10 18" id="KW-0274">FAD</keyword>
<dbReference type="Pfam" id="PF02424">
    <property type="entry name" value="ApbE"/>
    <property type="match status" value="1"/>
</dbReference>
<evidence type="ECO:0000256" key="18">
    <source>
        <dbReference type="PIRNR" id="PIRNR006268"/>
    </source>
</evidence>
<sequence length="342" mass="37563">MKTAIARFLPFWVLLFAVLASGCDDSRQRLSVLSGPTMGTTWSVKFTGTPDDGVPGLKKAIEGALVTINQEMSTYIPDSELSRFNQAPAGTRATLSDDFARVINEALRLSQQSDGAYDVTVGPLVNLWGFGPDPDRFEPPSDEDIRKAQARIGWQKLVLDDKVLLQPGGVYVDLSSIAKGFAVDKVAELLEKQGLHNYLVEIGGELRARGHKPYKQPWRVAVEKPIPGVREVENVIDLKDMAVATSGDYRNFFEDNGKLYSHTIDPRTGYPVTHKLASVSVLHKDCMTADGLATTMTVLGPEKGMEFAKAHELAVLFIVRTDKGAEELMTPAFKAILDKQEK</sequence>
<evidence type="ECO:0000256" key="3">
    <source>
        <dbReference type="ARBA" id="ARBA00016337"/>
    </source>
</evidence>
<evidence type="ECO:0000256" key="20">
    <source>
        <dbReference type="RuleBase" id="RU363002"/>
    </source>
</evidence>
<dbReference type="EMBL" id="AMRJ01000004">
    <property type="protein sequence ID" value="EKF75238.1"/>
    <property type="molecule type" value="Genomic_DNA"/>
</dbReference>
<dbReference type="GO" id="GO:0046872">
    <property type="term" value="F:metal ion binding"/>
    <property type="evidence" value="ECO:0007669"/>
    <property type="project" value="UniProtKB-UniRule"/>
</dbReference>
<keyword evidence="22" id="KW-1185">Reference proteome</keyword>
<feature type="binding site" evidence="19">
    <location>
        <position position="290"/>
    </location>
    <ligand>
        <name>Mg(2+)</name>
        <dbReference type="ChEBI" id="CHEBI:18420"/>
    </ligand>
</feature>
<evidence type="ECO:0000256" key="12">
    <source>
        <dbReference type="ARBA" id="ARBA00023136"/>
    </source>
</evidence>
<keyword evidence="6 18" id="KW-0285">Flavoprotein</keyword>
<organism evidence="21 22">
    <name type="scientific">Alcanivorax hongdengensis A-11-3</name>
    <dbReference type="NCBI Taxonomy" id="1177179"/>
    <lineage>
        <taxon>Bacteria</taxon>
        <taxon>Pseudomonadati</taxon>
        <taxon>Pseudomonadota</taxon>
        <taxon>Gammaproteobacteria</taxon>
        <taxon>Oceanospirillales</taxon>
        <taxon>Alcanivoracaceae</taxon>
        <taxon>Alcanivorax</taxon>
    </lineage>
</organism>
<evidence type="ECO:0000256" key="13">
    <source>
        <dbReference type="ARBA" id="ARBA00023139"/>
    </source>
</evidence>
<dbReference type="PROSITE" id="PS51257">
    <property type="entry name" value="PROKAR_LIPOPROTEIN"/>
    <property type="match status" value="1"/>
</dbReference>
<keyword evidence="11 18" id="KW-0460">Magnesium</keyword>
<dbReference type="GO" id="GO:0016740">
    <property type="term" value="F:transferase activity"/>
    <property type="evidence" value="ECO:0007669"/>
    <property type="project" value="UniProtKB-UniRule"/>
</dbReference>
<dbReference type="GO" id="GO:0005886">
    <property type="term" value="C:plasma membrane"/>
    <property type="evidence" value="ECO:0007669"/>
    <property type="project" value="UniProtKB-SubCell"/>
</dbReference>
<evidence type="ECO:0000256" key="4">
    <source>
        <dbReference type="ARBA" id="ARBA00022475"/>
    </source>
</evidence>
<dbReference type="PANTHER" id="PTHR30040:SF2">
    <property type="entry name" value="FAD:PROTEIN FMN TRANSFERASE"/>
    <property type="match status" value="1"/>
</dbReference>
<dbReference type="PIRSF" id="PIRSF006268">
    <property type="entry name" value="ApbE"/>
    <property type="match status" value="1"/>
</dbReference>
<keyword evidence="14 20" id="KW-0449">Lipoprotein</keyword>
<keyword evidence="7 18" id="KW-0808">Transferase</keyword>
<proteinExistence type="inferred from homology"/>
<feature type="binding site" evidence="19">
    <location>
        <position position="176"/>
    </location>
    <ligand>
        <name>Mg(2+)</name>
        <dbReference type="ChEBI" id="CHEBI:18420"/>
    </ligand>
</feature>
<evidence type="ECO:0000256" key="8">
    <source>
        <dbReference type="ARBA" id="ARBA00022723"/>
    </source>
</evidence>
<comment type="function">
    <text evidence="20">Flavin transferase that catalyzes the transfer of the FMN moiety of FAD and its covalent binding to the hydroxyl group of a threonine residue in a target flavoprotein.</text>
</comment>
<keyword evidence="12" id="KW-0472">Membrane</keyword>
<evidence type="ECO:0000256" key="10">
    <source>
        <dbReference type="ARBA" id="ARBA00022827"/>
    </source>
</evidence>
<evidence type="ECO:0000256" key="11">
    <source>
        <dbReference type="ARBA" id="ARBA00022842"/>
    </source>
</evidence>
<reference evidence="21 22" key="1">
    <citation type="journal article" date="2012" name="J. Bacteriol.">
        <title>Genome Sequence of the Alkane-Degrading Bacterium Alcanivorax hongdengensis Type Strain A-11-3.</title>
        <authorList>
            <person name="Lai Q."/>
            <person name="Shao Z."/>
        </authorList>
    </citation>
    <scope>NUCLEOTIDE SEQUENCE [LARGE SCALE GENOMIC DNA]</scope>
    <source>
        <strain evidence="21 22">A-11-3</strain>
    </source>
</reference>
<dbReference type="PATRIC" id="fig|1177179.3.peg.926"/>
<comment type="similarity">
    <text evidence="1 18 20">Belongs to the ApbE family.</text>
</comment>
<dbReference type="InterPro" id="IPR003374">
    <property type="entry name" value="ApbE-like_sf"/>
</dbReference>
<dbReference type="SUPFAM" id="SSF143631">
    <property type="entry name" value="ApbE-like"/>
    <property type="match status" value="1"/>
</dbReference>
<dbReference type="Proteomes" id="UP000010164">
    <property type="component" value="Unassembled WGS sequence"/>
</dbReference>
<comment type="cofactor">
    <cofactor evidence="19">
        <name>Mg(2+)</name>
        <dbReference type="ChEBI" id="CHEBI:18420"/>
    </cofactor>
    <cofactor evidence="19">
        <name>Mn(2+)</name>
        <dbReference type="ChEBI" id="CHEBI:29035"/>
    </cofactor>
    <text evidence="19">Magnesium. Can also use manganese.</text>
</comment>